<dbReference type="AlphaFoldDB" id="A0A226EWE9"/>
<keyword evidence="2" id="KW-1185">Reference proteome</keyword>
<name>A0A226EWE9_FOLCA</name>
<dbReference type="Gene3D" id="3.90.550.10">
    <property type="entry name" value="Spore Coat Polysaccharide Biosynthesis Protein SpsA, Chain A"/>
    <property type="match status" value="1"/>
</dbReference>
<comment type="caution">
    <text evidence="1">The sequence shown here is derived from an EMBL/GenBank/DDBJ whole genome shotgun (WGS) entry which is preliminary data.</text>
</comment>
<dbReference type="Proteomes" id="UP000198287">
    <property type="component" value="Unassembled WGS sequence"/>
</dbReference>
<dbReference type="EMBL" id="LNIX01000001">
    <property type="protein sequence ID" value="OXA61404.1"/>
    <property type="molecule type" value="Genomic_DNA"/>
</dbReference>
<dbReference type="STRING" id="158441.A0A226EWE9"/>
<evidence type="ECO:0000313" key="1">
    <source>
        <dbReference type="EMBL" id="OXA61404.1"/>
    </source>
</evidence>
<proteinExistence type="predicted"/>
<protein>
    <submittedName>
        <fullName evidence="1">Glycogenin-1</fullName>
    </submittedName>
</protein>
<dbReference type="SUPFAM" id="SSF53448">
    <property type="entry name" value="Nucleotide-diphospho-sugar transferases"/>
    <property type="match status" value="1"/>
</dbReference>
<organism evidence="1 2">
    <name type="scientific">Folsomia candida</name>
    <name type="common">Springtail</name>
    <dbReference type="NCBI Taxonomy" id="158441"/>
    <lineage>
        <taxon>Eukaryota</taxon>
        <taxon>Metazoa</taxon>
        <taxon>Ecdysozoa</taxon>
        <taxon>Arthropoda</taxon>
        <taxon>Hexapoda</taxon>
        <taxon>Collembola</taxon>
        <taxon>Entomobryomorpha</taxon>
        <taxon>Isotomoidea</taxon>
        <taxon>Isotomidae</taxon>
        <taxon>Proisotominae</taxon>
        <taxon>Folsomia</taxon>
    </lineage>
</organism>
<gene>
    <name evidence="1" type="ORF">Fcan01_00991</name>
</gene>
<sequence length="265" mass="30465">MSGNFGCQFWITYAGDDKEAWKCIGLARSVKRTLSTRPLGVILSDNVSLDMGRRLQSEFQICHRIDPLLLQLNGIPYQFRSTAKIYAQQLPQLDHSVFIDCNCLALKNCDELFRQNGVQWVKQTGSEYAAIVVQSSTVTKENKKTNIEKIVSRENGLKVATPSMIDVDDQEFHYCMEVDFSGETPTQLSGDEIKMVCFVNENHPLEYEREKANNRDGFLKELARFWKSLLPENFATSRKLPVSWLIYYKIYFVSIIARQVKILLN</sequence>
<dbReference type="OrthoDB" id="329835at2759"/>
<dbReference type="InterPro" id="IPR029044">
    <property type="entry name" value="Nucleotide-diphossugar_trans"/>
</dbReference>
<reference evidence="1 2" key="1">
    <citation type="submission" date="2015-12" db="EMBL/GenBank/DDBJ databases">
        <title>The genome of Folsomia candida.</title>
        <authorList>
            <person name="Faddeeva A."/>
            <person name="Derks M.F."/>
            <person name="Anvar Y."/>
            <person name="Smit S."/>
            <person name="Van Straalen N."/>
            <person name="Roelofs D."/>
        </authorList>
    </citation>
    <scope>NUCLEOTIDE SEQUENCE [LARGE SCALE GENOMIC DNA]</scope>
    <source>
        <strain evidence="1 2">VU population</strain>
        <tissue evidence="1">Whole body</tissue>
    </source>
</reference>
<accession>A0A226EWE9</accession>
<evidence type="ECO:0000313" key="2">
    <source>
        <dbReference type="Proteomes" id="UP000198287"/>
    </source>
</evidence>